<reference evidence="2 3" key="1">
    <citation type="submission" date="2017-08" db="EMBL/GenBank/DDBJ databases">
        <title>Harnessing the power of phylogenomics to disentangle the directionality and signatures of interkingdom host jumping in the parasitic fungal genus Tolypocladium.</title>
        <authorList>
            <person name="Quandt C.A."/>
            <person name="Patterson W."/>
            <person name="Spatafora J.W."/>
        </authorList>
    </citation>
    <scope>NUCLEOTIDE SEQUENCE [LARGE SCALE GENOMIC DNA]</scope>
    <source>
        <strain evidence="2 3">CBS 113982</strain>
    </source>
</reference>
<feature type="compositionally biased region" description="Pro residues" evidence="1">
    <location>
        <begin position="600"/>
        <end position="612"/>
    </location>
</feature>
<dbReference type="Proteomes" id="UP000236621">
    <property type="component" value="Unassembled WGS sequence"/>
</dbReference>
<accession>A0A2K3QEN4</accession>
<dbReference type="AlphaFoldDB" id="A0A2K3QEN4"/>
<keyword evidence="3" id="KW-1185">Reference proteome</keyword>
<feature type="compositionally biased region" description="Polar residues" evidence="1">
    <location>
        <begin position="470"/>
        <end position="484"/>
    </location>
</feature>
<name>A0A2K3QEN4_9HYPO</name>
<proteinExistence type="predicted"/>
<feature type="compositionally biased region" description="Basic and acidic residues" evidence="1">
    <location>
        <begin position="104"/>
        <end position="113"/>
    </location>
</feature>
<protein>
    <submittedName>
        <fullName evidence="2">Uncharacterized protein</fullName>
    </submittedName>
</protein>
<feature type="region of interest" description="Disordered" evidence="1">
    <location>
        <begin position="425"/>
        <end position="644"/>
    </location>
</feature>
<feature type="compositionally biased region" description="Polar residues" evidence="1">
    <location>
        <begin position="549"/>
        <end position="563"/>
    </location>
</feature>
<dbReference type="STRING" id="45235.A0A2K3QEN4"/>
<feature type="compositionally biased region" description="Low complexity" evidence="1">
    <location>
        <begin position="35"/>
        <end position="62"/>
    </location>
</feature>
<evidence type="ECO:0000256" key="1">
    <source>
        <dbReference type="SAM" id="MobiDB-lite"/>
    </source>
</evidence>
<dbReference type="OrthoDB" id="3941134at2759"/>
<feature type="compositionally biased region" description="Basic and acidic residues" evidence="1">
    <location>
        <begin position="582"/>
        <end position="591"/>
    </location>
</feature>
<feature type="region of interest" description="Disordered" evidence="1">
    <location>
        <begin position="265"/>
        <end position="297"/>
    </location>
</feature>
<feature type="compositionally biased region" description="Basic and acidic residues" evidence="1">
    <location>
        <begin position="122"/>
        <end position="138"/>
    </location>
</feature>
<sequence length="665" mass="70694">MEDPWGDPWTTDTPAKLDLPAAPRRAHFAVVESNSSPRRSSPDAAPPWNDDDNAWGGWNDVGVGKESPAWGPSPRLKPLVGAPARQPSPDPWGGLVTVAEQEVEERRRDERTADSAMGLGEGVRRDDALDGAADRELPKVLVESAQGVWGAEERTPAGATTPSTAIDKSERSESPDVVPGPAAGAVDRSEASRQPSKVQELVEMFDGIAKKGILSTKTLVAATRKSSISAEAHRDAAPELPDTDSSKVQQEGFAEVVLNGLAEETTDEKQSPVTEAVDGPEATAIPDDRQAKPPQIPYPIDLSKLDDLFPSTPAMSPQPAPVPDVIIKDSFTTVSERKAWYHISRFGSIRQHNSGDDDGYVRVSWAGSQVREQTHKIVRRWMEEDSIGGRVVLGRRLGLGGASMFNWDSAAPPVEIGELLRRRGGTHSRQASATVKGSEAASGRSSNLIVSPAIAATPAPAGARQKEPPSSETRQSFSERSASLQLPGPPQSVPTTTASRAIASLQTPTVPGMSMDGNDDDDDWGEMVSWPPAPASSFDMSVSAGMEKNGTTAANAGHQSGQENAFDGAKKPGTSQATAADSQKRLGHESDPWGVADVKPPTPEAAHSPPPRRLVSTTPLSPSSSMRRKTLSGNTHAASEARCSQDDEVVTAILRDLPDLSYMLR</sequence>
<evidence type="ECO:0000313" key="2">
    <source>
        <dbReference type="EMBL" id="PNY26000.1"/>
    </source>
</evidence>
<organism evidence="2 3">
    <name type="scientific">Tolypocladium capitatum</name>
    <dbReference type="NCBI Taxonomy" id="45235"/>
    <lineage>
        <taxon>Eukaryota</taxon>
        <taxon>Fungi</taxon>
        <taxon>Dikarya</taxon>
        <taxon>Ascomycota</taxon>
        <taxon>Pezizomycotina</taxon>
        <taxon>Sordariomycetes</taxon>
        <taxon>Hypocreomycetidae</taxon>
        <taxon>Hypocreales</taxon>
        <taxon>Ophiocordycipitaceae</taxon>
        <taxon>Tolypocladium</taxon>
    </lineage>
</organism>
<gene>
    <name evidence="2" type="ORF">TCAP_04062</name>
</gene>
<feature type="compositionally biased region" description="Polar residues" evidence="1">
    <location>
        <begin position="493"/>
        <end position="509"/>
    </location>
</feature>
<comment type="caution">
    <text evidence="2">The sequence shown here is derived from an EMBL/GenBank/DDBJ whole genome shotgun (WGS) entry which is preliminary data.</text>
</comment>
<feature type="region of interest" description="Disordered" evidence="1">
    <location>
        <begin position="1"/>
        <end position="197"/>
    </location>
</feature>
<feature type="region of interest" description="Disordered" evidence="1">
    <location>
        <begin position="224"/>
        <end position="248"/>
    </location>
</feature>
<dbReference type="EMBL" id="NRSZ01000628">
    <property type="protein sequence ID" value="PNY26000.1"/>
    <property type="molecule type" value="Genomic_DNA"/>
</dbReference>
<evidence type="ECO:0000313" key="3">
    <source>
        <dbReference type="Proteomes" id="UP000236621"/>
    </source>
</evidence>
<feature type="compositionally biased region" description="Low complexity" evidence="1">
    <location>
        <begin position="452"/>
        <end position="463"/>
    </location>
</feature>
<feature type="compositionally biased region" description="Low complexity" evidence="1">
    <location>
        <begin position="614"/>
        <end position="625"/>
    </location>
</feature>